<comment type="caution">
    <text evidence="1">The sequence shown here is derived from an EMBL/GenBank/DDBJ whole genome shotgun (WGS) entry which is preliminary data.</text>
</comment>
<dbReference type="OrthoDB" id="5141588at2"/>
<dbReference type="Proteomes" id="UP000197290">
    <property type="component" value="Unassembled WGS sequence"/>
</dbReference>
<proteinExistence type="predicted"/>
<keyword evidence="2" id="KW-1185">Reference proteome</keyword>
<accession>A0A245ZVB0</accession>
<sequence>MFGPEILVRTLSKPTRRDTHGNVWQYHSRSDHHSKVACWGIVFDLLLTTPLLRRHVEDGIVHFGINHEMRDFVHDRKKNLDLVLCTPGGAATSATLADMAAGLSIDLSADEAKRLSSLPPLTRAPVGSVLMALEAKAVMTAHQKALPRFYDELNSSHSTVHGASDQAIAVGFAMVNIAEDYLSPDLNKKNRATDPEWSRHKQPRAAALAIEKARQLPRRSRVGDVGYDALAITVIEMTNDGSPVRLVTEPPAPPPRDIYHYDTMISRLAGIYATRFKDLG</sequence>
<evidence type="ECO:0000313" key="2">
    <source>
        <dbReference type="Proteomes" id="UP000197290"/>
    </source>
</evidence>
<protein>
    <submittedName>
        <fullName evidence="1">Uncharacterized protein</fullName>
    </submittedName>
</protein>
<gene>
    <name evidence="1" type="ORF">SPDO_05330</name>
</gene>
<name>A0A245ZVB0_9SPHN</name>
<organism evidence="1 2">
    <name type="scientific">Sphingomonas dokdonensis</name>
    <dbReference type="NCBI Taxonomy" id="344880"/>
    <lineage>
        <taxon>Bacteria</taxon>
        <taxon>Pseudomonadati</taxon>
        <taxon>Pseudomonadota</taxon>
        <taxon>Alphaproteobacteria</taxon>
        <taxon>Sphingomonadales</taxon>
        <taxon>Sphingomonadaceae</taxon>
        <taxon>Sphingomonas</taxon>
    </lineage>
</organism>
<reference evidence="1 2" key="1">
    <citation type="submission" date="2017-03" db="EMBL/GenBank/DDBJ databases">
        <title>Genome sequence of Sphingomonas dokdonensis DSM 21029.</title>
        <authorList>
            <person name="Poehlein A."/>
            <person name="Wuebbeler J.H."/>
            <person name="Steinbuechel A."/>
            <person name="Daniel R."/>
        </authorList>
    </citation>
    <scope>NUCLEOTIDE SEQUENCE [LARGE SCALE GENOMIC DNA]</scope>
    <source>
        <strain evidence="1 2">DSM 21029</strain>
    </source>
</reference>
<dbReference type="AlphaFoldDB" id="A0A245ZVB0"/>
<evidence type="ECO:0000313" key="1">
    <source>
        <dbReference type="EMBL" id="OWK33652.1"/>
    </source>
</evidence>
<dbReference type="EMBL" id="NBBI01000001">
    <property type="protein sequence ID" value="OWK33652.1"/>
    <property type="molecule type" value="Genomic_DNA"/>
</dbReference>